<evidence type="ECO:0000313" key="3">
    <source>
        <dbReference type="Proteomes" id="UP000194127"/>
    </source>
</evidence>
<evidence type="ECO:0000313" key="2">
    <source>
        <dbReference type="EMBL" id="OSX57204.1"/>
    </source>
</evidence>
<name>A0A1X6MLC1_9APHY</name>
<evidence type="ECO:0000256" key="1">
    <source>
        <dbReference type="SAM" id="MobiDB-lite"/>
    </source>
</evidence>
<proteinExistence type="predicted"/>
<feature type="compositionally biased region" description="Polar residues" evidence="1">
    <location>
        <begin position="1"/>
        <end position="16"/>
    </location>
</feature>
<reference evidence="2 3" key="1">
    <citation type="submission" date="2017-04" db="EMBL/GenBank/DDBJ databases">
        <title>Genome Sequence of the Model Brown-Rot Fungus Postia placenta SB12.</title>
        <authorList>
            <consortium name="DOE Joint Genome Institute"/>
            <person name="Gaskell J."/>
            <person name="Kersten P."/>
            <person name="Larrondo L.F."/>
            <person name="Canessa P."/>
            <person name="Martinez D."/>
            <person name="Hibbett D."/>
            <person name="Schmoll M."/>
            <person name="Kubicek C.P."/>
            <person name="Martinez A.T."/>
            <person name="Yadav J."/>
            <person name="Master E."/>
            <person name="Magnuson J.K."/>
            <person name="James T."/>
            <person name="Yaver D."/>
            <person name="Berka R."/>
            <person name="Labutti K."/>
            <person name="Lipzen A."/>
            <person name="Aerts A."/>
            <person name="Barry K."/>
            <person name="Henrissat B."/>
            <person name="Blanchette R."/>
            <person name="Grigoriev I."/>
            <person name="Cullen D."/>
        </authorList>
    </citation>
    <scope>NUCLEOTIDE SEQUENCE [LARGE SCALE GENOMIC DNA]</scope>
    <source>
        <strain evidence="2 3">MAD-698-R-SB12</strain>
    </source>
</reference>
<feature type="compositionally biased region" description="Basic and acidic residues" evidence="1">
    <location>
        <begin position="321"/>
        <end position="333"/>
    </location>
</feature>
<gene>
    <name evidence="2" type="ORF">POSPLADRAFT_1157542</name>
</gene>
<dbReference type="STRING" id="670580.A0A1X6MLC1"/>
<feature type="region of interest" description="Disordered" evidence="1">
    <location>
        <begin position="1"/>
        <end position="26"/>
    </location>
</feature>
<dbReference type="Proteomes" id="UP000194127">
    <property type="component" value="Unassembled WGS sequence"/>
</dbReference>
<accession>A0A1X6MLC1</accession>
<keyword evidence="3" id="KW-1185">Reference proteome</keyword>
<feature type="region of interest" description="Disordered" evidence="1">
    <location>
        <begin position="321"/>
        <end position="346"/>
    </location>
</feature>
<organism evidence="2 3">
    <name type="scientific">Postia placenta MAD-698-R-SB12</name>
    <dbReference type="NCBI Taxonomy" id="670580"/>
    <lineage>
        <taxon>Eukaryota</taxon>
        <taxon>Fungi</taxon>
        <taxon>Dikarya</taxon>
        <taxon>Basidiomycota</taxon>
        <taxon>Agaricomycotina</taxon>
        <taxon>Agaricomycetes</taxon>
        <taxon>Polyporales</taxon>
        <taxon>Adustoporiaceae</taxon>
        <taxon>Rhodonia</taxon>
    </lineage>
</organism>
<dbReference type="AlphaFoldDB" id="A0A1X6MLC1"/>
<dbReference type="GeneID" id="36332153"/>
<dbReference type="RefSeq" id="XP_024333998.1">
    <property type="nucleotide sequence ID" value="XM_024487204.1"/>
</dbReference>
<dbReference type="OrthoDB" id="4743193at2759"/>
<sequence>MASQQSPSASTNSLQSDAAPTSAASSTATLIPKVRKIAINPQIAMLIFSLQKNTQTPTSSSLSHAHPAQSKDWEAALGTLATSYGFSGESPLKATSKKAKLKAPKASAKSKPSDSSKNKLVTFAEPMVPSQLFPAAVGVLGAQSDNLTQAKSCKPICHTCATIRLHPRKLVLALPKILAAFAHHPRTSATTYSWAHSTMKAQYCQATRDLVDTDNGWHFSALHASATEVLDFHIEDMASKMQSVAPELCDLIVALLVGGKSRGLKWSTSDEDEEGALLDADEIEYRSQLGDDPPVWSSEVSGESSRDIVYSNAVLESEMLSKRADPRGQERARKLGRASSRGPEAPIVVYNDPARCTYRTRLSLTGIASSWTNALAAPSHRLFQQM</sequence>
<feature type="region of interest" description="Disordered" evidence="1">
    <location>
        <begin position="89"/>
        <end position="117"/>
    </location>
</feature>
<protein>
    <submittedName>
        <fullName evidence="2">Uncharacterized protein</fullName>
    </submittedName>
</protein>
<dbReference type="EMBL" id="KZ110609">
    <property type="protein sequence ID" value="OSX57204.1"/>
    <property type="molecule type" value="Genomic_DNA"/>
</dbReference>